<dbReference type="EMBL" id="BGPR01060554">
    <property type="protein sequence ID" value="GBO36400.1"/>
    <property type="molecule type" value="Genomic_DNA"/>
</dbReference>
<sequence>MNAVSIPVLEEFEVLSPSCIEIVQMNVTLTYIRKELERKKPRYSSVSGREPGSLARRSGGDGFSVESAGSGKHPFSPSSDSLTNALAPTVNKLPMTKLFVDYVMYSSFAYRQFNSNFTCSDPTILMHRAKHCSPSSSFILR</sequence>
<dbReference type="EMBL" id="BGPR01060542">
    <property type="protein sequence ID" value="GBO36388.1"/>
    <property type="molecule type" value="Genomic_DNA"/>
</dbReference>
<comment type="caution">
    <text evidence="3">The sequence shown here is derived from an EMBL/GenBank/DDBJ whole genome shotgun (WGS) entry which is preliminary data.</text>
</comment>
<organism evidence="3 4">
    <name type="scientific">Araneus ventricosus</name>
    <name type="common">Orbweaver spider</name>
    <name type="synonym">Epeira ventricosa</name>
    <dbReference type="NCBI Taxonomy" id="182803"/>
    <lineage>
        <taxon>Eukaryota</taxon>
        <taxon>Metazoa</taxon>
        <taxon>Ecdysozoa</taxon>
        <taxon>Arthropoda</taxon>
        <taxon>Chelicerata</taxon>
        <taxon>Arachnida</taxon>
        <taxon>Araneae</taxon>
        <taxon>Araneomorphae</taxon>
        <taxon>Entelegynae</taxon>
        <taxon>Araneoidea</taxon>
        <taxon>Araneidae</taxon>
        <taxon>Araneus</taxon>
    </lineage>
</organism>
<reference evidence="3 4" key="1">
    <citation type="journal article" date="2019" name="Sci. Rep.">
        <title>Orb-weaving spider Araneus ventricosus genome elucidates the spidroin gene catalogue.</title>
        <authorList>
            <person name="Kono N."/>
            <person name="Nakamura H."/>
            <person name="Ohtoshi R."/>
            <person name="Moran D.A.P."/>
            <person name="Shinohara A."/>
            <person name="Yoshida Y."/>
            <person name="Fujiwara M."/>
            <person name="Mori M."/>
            <person name="Tomita M."/>
            <person name="Arakawa K."/>
        </authorList>
    </citation>
    <scope>NUCLEOTIDE SEQUENCE [LARGE SCALE GENOMIC DNA]</scope>
</reference>
<evidence type="ECO:0000313" key="3">
    <source>
        <dbReference type="EMBL" id="GBO36400.1"/>
    </source>
</evidence>
<keyword evidence="4" id="KW-1185">Reference proteome</keyword>
<dbReference type="Proteomes" id="UP000499080">
    <property type="component" value="Unassembled WGS sequence"/>
</dbReference>
<accession>A0A4Y2WJ49</accession>
<proteinExistence type="predicted"/>
<gene>
    <name evidence="3" type="ORF">AVEN_188924_1</name>
    <name evidence="2" type="ORF">AVEN_251512_1</name>
</gene>
<feature type="region of interest" description="Disordered" evidence="1">
    <location>
        <begin position="40"/>
        <end position="81"/>
    </location>
</feature>
<evidence type="ECO:0000313" key="2">
    <source>
        <dbReference type="EMBL" id="GBO36388.1"/>
    </source>
</evidence>
<name>A0A4Y2WJ49_ARAVE</name>
<dbReference type="AlphaFoldDB" id="A0A4Y2WJ49"/>
<evidence type="ECO:0000313" key="4">
    <source>
        <dbReference type="Proteomes" id="UP000499080"/>
    </source>
</evidence>
<protein>
    <submittedName>
        <fullName evidence="3">Uncharacterized protein</fullName>
    </submittedName>
</protein>
<evidence type="ECO:0000256" key="1">
    <source>
        <dbReference type="SAM" id="MobiDB-lite"/>
    </source>
</evidence>